<dbReference type="Pfam" id="PF02932">
    <property type="entry name" value="Neur_chan_memb"/>
    <property type="match status" value="1"/>
</dbReference>
<protein>
    <recommendedName>
        <fullName evidence="1">Neurotransmitter-gated ion-channel transmembrane domain-containing protein</fullName>
    </recommendedName>
</protein>
<dbReference type="InterPro" id="IPR036719">
    <property type="entry name" value="Neuro-gated_channel_TM_sf"/>
</dbReference>
<evidence type="ECO:0000313" key="2">
    <source>
        <dbReference type="EMBL" id="CAD7441791.1"/>
    </source>
</evidence>
<dbReference type="InterPro" id="IPR038050">
    <property type="entry name" value="Neuro_actylchol_rec"/>
</dbReference>
<reference evidence="2" key="1">
    <citation type="submission" date="2020-11" db="EMBL/GenBank/DDBJ databases">
        <authorList>
            <person name="Tran Van P."/>
        </authorList>
    </citation>
    <scope>NUCLEOTIDE SEQUENCE</scope>
</reference>
<dbReference type="GO" id="GO:0016020">
    <property type="term" value="C:membrane"/>
    <property type="evidence" value="ECO:0007669"/>
    <property type="project" value="InterPro"/>
</dbReference>
<dbReference type="SUPFAM" id="SSF90112">
    <property type="entry name" value="Neurotransmitter-gated ion-channel transmembrane pore"/>
    <property type="match status" value="1"/>
</dbReference>
<organism evidence="2">
    <name type="scientific">Timema bartmani</name>
    <dbReference type="NCBI Taxonomy" id="61472"/>
    <lineage>
        <taxon>Eukaryota</taxon>
        <taxon>Metazoa</taxon>
        <taxon>Ecdysozoa</taxon>
        <taxon>Arthropoda</taxon>
        <taxon>Hexapoda</taxon>
        <taxon>Insecta</taxon>
        <taxon>Pterygota</taxon>
        <taxon>Neoptera</taxon>
        <taxon>Polyneoptera</taxon>
        <taxon>Phasmatodea</taxon>
        <taxon>Timematodea</taxon>
        <taxon>Timematoidea</taxon>
        <taxon>Timematidae</taxon>
        <taxon>Timema</taxon>
    </lineage>
</organism>
<dbReference type="GO" id="GO:0006811">
    <property type="term" value="P:monoatomic ion transport"/>
    <property type="evidence" value="ECO:0007669"/>
    <property type="project" value="InterPro"/>
</dbReference>
<sequence length="150" mass="17235">MIGWARPLFQAVRFKLHDVKAHSKGGTLENRVNIQGDQEVGPHHLIHPAKDINKLYGITPSDIDKYSRIVFPVCFICFNLMYWIIYLHISDVVADDTGAAGRSQIRGNQTSLINKFRDVCSLREQDVALELNWFYLDNPFTCQPFIEKNV</sequence>
<feature type="domain" description="Neurotransmitter-gated ion-channel transmembrane" evidence="1">
    <location>
        <begin position="50"/>
        <end position="83"/>
    </location>
</feature>
<dbReference type="Gene3D" id="1.20.58.390">
    <property type="entry name" value="Neurotransmitter-gated ion-channel transmembrane domain"/>
    <property type="match status" value="1"/>
</dbReference>
<dbReference type="AlphaFoldDB" id="A0A7R9HZE9"/>
<proteinExistence type="predicted"/>
<accession>A0A7R9HZE9</accession>
<name>A0A7R9HZE9_9NEOP</name>
<gene>
    <name evidence="2" type="ORF">TBIB3V08_LOCUS4243</name>
</gene>
<dbReference type="EMBL" id="OD565441">
    <property type="protein sequence ID" value="CAD7441791.1"/>
    <property type="molecule type" value="Genomic_DNA"/>
</dbReference>
<dbReference type="InterPro" id="IPR006029">
    <property type="entry name" value="Neurotrans-gated_channel_TM"/>
</dbReference>
<evidence type="ECO:0000259" key="1">
    <source>
        <dbReference type="Pfam" id="PF02932"/>
    </source>
</evidence>